<dbReference type="InterPro" id="IPR018389">
    <property type="entry name" value="DctP_fam"/>
</dbReference>
<keyword evidence="4" id="KW-1133">Transmembrane helix</keyword>
<dbReference type="RefSeq" id="WP_186441684.1">
    <property type="nucleotide sequence ID" value="NZ_LT828561.1"/>
</dbReference>
<feature type="transmembrane region" description="Helical" evidence="4">
    <location>
        <begin position="69"/>
        <end position="87"/>
    </location>
</feature>
<dbReference type="Proteomes" id="UP000191931">
    <property type="component" value="Unassembled WGS sequence"/>
</dbReference>
<accession>A0A1W1HD92</accession>
<dbReference type="InterPro" id="IPR038404">
    <property type="entry name" value="TRAP_DctP_sf"/>
</dbReference>
<dbReference type="NCBIfam" id="TIGR00787">
    <property type="entry name" value="dctP"/>
    <property type="match status" value="1"/>
</dbReference>
<dbReference type="GO" id="GO:0055085">
    <property type="term" value="P:transmembrane transport"/>
    <property type="evidence" value="ECO:0007669"/>
    <property type="project" value="InterPro"/>
</dbReference>
<evidence type="ECO:0000256" key="1">
    <source>
        <dbReference type="ARBA" id="ARBA00009023"/>
    </source>
</evidence>
<dbReference type="PANTHER" id="PTHR33376">
    <property type="match status" value="1"/>
</dbReference>
<evidence type="ECO:0000256" key="3">
    <source>
        <dbReference type="ARBA" id="ARBA00022729"/>
    </source>
</evidence>
<keyword evidence="3" id="KW-0732">Signal</keyword>
<sequence>MGFEHTTKTRYWLIKHIGANIRGGTKIENTGANIHGGRKIEHTGANIFSGRKIEHKGANIFGGRKLPKLPLFLIALLFLCFAPYSRVLSEPSPVQIRFSHVDGANTPRGWGALEFAKRINRAMEGKIEIEVFSDGVLYNDNQAIEAVAMGALEMAAPSSDKFKGFVPGLQLFDIPFLFNDINSVHKAIDAGIGRKIKELFEQRAMGITLLGFWDNSFKQFTCNTNALQTPLDFKDLKLIIGDSEILQAQINAFGAYGYQTEYSKVYEMLERGIMDGQEDSACNIYNFNYNKVQRYLTFSNHGYMGYLVIINQNFWKSLPWTMRKQMTAILKDVTAEVREKAIDLEKRYKLMLRDYAELNSSFEIVDLSQEEKRVFRESAKETEKMFYDIVPEEWIKRIRDCQ</sequence>
<dbReference type="EMBL" id="FWEV01000144">
    <property type="protein sequence ID" value="SLM30471.1"/>
    <property type="molecule type" value="Genomic_DNA"/>
</dbReference>
<keyword evidence="4" id="KW-0472">Membrane</keyword>
<name>A0A1W1HD92_9BACT</name>
<keyword evidence="2" id="KW-0813">Transport</keyword>
<dbReference type="PANTHER" id="PTHR33376:SF7">
    <property type="entry name" value="C4-DICARBOXYLATE-BINDING PROTEIN DCTB"/>
    <property type="match status" value="1"/>
</dbReference>
<dbReference type="AlphaFoldDB" id="A0A1W1HD92"/>
<dbReference type="Pfam" id="PF03480">
    <property type="entry name" value="DctP"/>
    <property type="match status" value="1"/>
</dbReference>
<evidence type="ECO:0000256" key="2">
    <source>
        <dbReference type="ARBA" id="ARBA00022448"/>
    </source>
</evidence>
<evidence type="ECO:0000256" key="4">
    <source>
        <dbReference type="SAM" id="Phobius"/>
    </source>
</evidence>
<evidence type="ECO:0000313" key="5">
    <source>
        <dbReference type="EMBL" id="SLM30471.1"/>
    </source>
</evidence>
<gene>
    <name evidence="5" type="ORF">MTBBW1_2280013</name>
</gene>
<comment type="similarity">
    <text evidence="1">Belongs to the bacterial solute-binding protein 7 family.</text>
</comment>
<evidence type="ECO:0000313" key="6">
    <source>
        <dbReference type="Proteomes" id="UP000191931"/>
    </source>
</evidence>
<keyword evidence="6" id="KW-1185">Reference proteome</keyword>
<dbReference type="NCBIfam" id="NF037995">
    <property type="entry name" value="TRAP_S1"/>
    <property type="match status" value="1"/>
</dbReference>
<keyword evidence="4" id="KW-0812">Transmembrane</keyword>
<organism evidence="5 6">
    <name type="scientific">Desulfamplus magnetovallimortis</name>
    <dbReference type="NCBI Taxonomy" id="1246637"/>
    <lineage>
        <taxon>Bacteria</taxon>
        <taxon>Pseudomonadati</taxon>
        <taxon>Thermodesulfobacteriota</taxon>
        <taxon>Desulfobacteria</taxon>
        <taxon>Desulfobacterales</taxon>
        <taxon>Desulfobacteraceae</taxon>
        <taxon>Desulfamplus</taxon>
    </lineage>
</organism>
<reference evidence="5 6" key="1">
    <citation type="submission" date="2017-03" db="EMBL/GenBank/DDBJ databases">
        <authorList>
            <person name="Afonso C.L."/>
            <person name="Miller P.J."/>
            <person name="Scott M.A."/>
            <person name="Spackman E."/>
            <person name="Goraichik I."/>
            <person name="Dimitrov K.M."/>
            <person name="Suarez D.L."/>
            <person name="Swayne D.E."/>
        </authorList>
    </citation>
    <scope>NUCLEOTIDE SEQUENCE [LARGE SCALE GENOMIC DNA]</scope>
    <source>
        <strain evidence="5">PRJEB14757</strain>
    </source>
</reference>
<dbReference type="Gene3D" id="3.40.190.170">
    <property type="entry name" value="Bacterial extracellular solute-binding protein, family 7"/>
    <property type="match status" value="1"/>
</dbReference>
<proteinExistence type="inferred from homology"/>
<dbReference type="GO" id="GO:0030288">
    <property type="term" value="C:outer membrane-bounded periplasmic space"/>
    <property type="evidence" value="ECO:0007669"/>
    <property type="project" value="InterPro"/>
</dbReference>
<dbReference type="InterPro" id="IPR004682">
    <property type="entry name" value="TRAP_DctP"/>
</dbReference>
<dbReference type="STRING" id="1246637.MTBBW1_2280013"/>
<protein>
    <submittedName>
        <fullName evidence="5">Putative TRAP dicarboxylate transporter, DctP subunit</fullName>
    </submittedName>
</protein>